<gene>
    <name evidence="1" type="ORF">BO222_06705</name>
</gene>
<keyword evidence="2" id="KW-1185">Reference proteome</keyword>
<dbReference type="AlphaFoldDB" id="A0A1U7NFV5"/>
<accession>A0A1U7NFV5</accession>
<dbReference type="EMBL" id="MPJW01000135">
    <property type="protein sequence ID" value="OLU39451.1"/>
    <property type="molecule type" value="Genomic_DNA"/>
</dbReference>
<evidence type="ECO:0000313" key="2">
    <source>
        <dbReference type="Proteomes" id="UP000186341"/>
    </source>
</evidence>
<organism evidence="1 2">
    <name type="scientific">Ileibacterium valens</name>
    <dbReference type="NCBI Taxonomy" id="1862668"/>
    <lineage>
        <taxon>Bacteria</taxon>
        <taxon>Bacillati</taxon>
        <taxon>Bacillota</taxon>
        <taxon>Erysipelotrichia</taxon>
        <taxon>Erysipelotrichales</taxon>
        <taxon>Erysipelotrichaceae</taxon>
        <taxon>Ileibacterium</taxon>
    </lineage>
</organism>
<sequence>MAGGQLGNDFPDSPPARYLQTVRHIFYVGPPSRSCLIGQFGDVARFKPQTPAGLVQISLYRNLYLGKS</sequence>
<evidence type="ECO:0000313" key="1">
    <source>
        <dbReference type="EMBL" id="OLU39451.1"/>
    </source>
</evidence>
<dbReference type="Proteomes" id="UP000186341">
    <property type="component" value="Unassembled WGS sequence"/>
</dbReference>
<reference evidence="1 2" key="1">
    <citation type="submission" date="2016-11" db="EMBL/GenBank/DDBJ databases">
        <title>Description of two novel members of the family Erysipelotrichaceae: Ileibacterium lipovorans gen. nov., sp. nov. and Dubosiella newyorkensis, gen. nov., sp. nov.</title>
        <authorList>
            <person name="Cox L.M."/>
            <person name="Sohn J."/>
            <person name="Tyrrell K.L."/>
            <person name="Citron D.M."/>
            <person name="Lawson P.A."/>
            <person name="Patel N.B."/>
            <person name="Iizumi T."/>
            <person name="Perez-Perez G.I."/>
            <person name="Goldstein E.J."/>
            <person name="Blaser M.J."/>
        </authorList>
    </citation>
    <scope>NUCLEOTIDE SEQUENCE [LARGE SCALE GENOMIC DNA]</scope>
    <source>
        <strain evidence="1 2">NYU-BL-A3</strain>
    </source>
</reference>
<protein>
    <submittedName>
        <fullName evidence="1">Uncharacterized protein</fullName>
    </submittedName>
</protein>
<name>A0A1U7NFV5_9FIRM</name>
<proteinExistence type="predicted"/>
<comment type="caution">
    <text evidence="1">The sequence shown here is derived from an EMBL/GenBank/DDBJ whole genome shotgun (WGS) entry which is preliminary data.</text>
</comment>